<keyword evidence="2" id="KW-0805">Transcription regulation</keyword>
<dbReference type="CDD" id="cd00167">
    <property type="entry name" value="SANT"/>
    <property type="match status" value="1"/>
</dbReference>
<keyword evidence="4" id="KW-0539">Nucleus</keyword>
<dbReference type="FunFam" id="1.10.10.60:FF:000154">
    <property type="entry name" value="Transcription factor SRM1"/>
    <property type="match status" value="1"/>
</dbReference>
<name>A0A3P6BAB7_BRACM</name>
<dbReference type="Gene3D" id="1.10.10.60">
    <property type="entry name" value="Homeodomain-like"/>
    <property type="match status" value="1"/>
</dbReference>
<dbReference type="PROSITE" id="PS50090">
    <property type="entry name" value="MYB_LIKE"/>
    <property type="match status" value="1"/>
</dbReference>
<dbReference type="AlphaFoldDB" id="A0A3P6BAB7"/>
<feature type="domain" description="SANT" evidence="6">
    <location>
        <begin position="5"/>
        <end position="52"/>
    </location>
</feature>
<evidence type="ECO:0000256" key="1">
    <source>
        <dbReference type="ARBA" id="ARBA00004123"/>
    </source>
</evidence>
<gene>
    <name evidence="7" type="ORF">BRAA07T29355Z</name>
</gene>
<reference evidence="7" key="1">
    <citation type="submission" date="2018-11" db="EMBL/GenBank/DDBJ databases">
        <authorList>
            <consortium name="Genoscope - CEA"/>
            <person name="William W."/>
        </authorList>
    </citation>
    <scope>NUCLEOTIDE SEQUENCE</scope>
</reference>
<evidence type="ECO:0000256" key="3">
    <source>
        <dbReference type="ARBA" id="ARBA00023163"/>
    </source>
</evidence>
<proteinExistence type="predicted"/>
<evidence type="ECO:0000256" key="2">
    <source>
        <dbReference type="ARBA" id="ARBA00023015"/>
    </source>
</evidence>
<dbReference type="PROSITE" id="PS51293">
    <property type="entry name" value="SANT"/>
    <property type="match status" value="1"/>
</dbReference>
<evidence type="ECO:0000259" key="6">
    <source>
        <dbReference type="PROSITE" id="PS51293"/>
    </source>
</evidence>
<dbReference type="InterPro" id="IPR009057">
    <property type="entry name" value="Homeodomain-like_sf"/>
</dbReference>
<dbReference type="InterPro" id="IPR044636">
    <property type="entry name" value="RADIALIS-like"/>
</dbReference>
<evidence type="ECO:0000256" key="4">
    <source>
        <dbReference type="ARBA" id="ARBA00023242"/>
    </source>
</evidence>
<dbReference type="GO" id="GO:0005634">
    <property type="term" value="C:nucleus"/>
    <property type="evidence" value="ECO:0007669"/>
    <property type="project" value="UniProtKB-SubCell"/>
</dbReference>
<dbReference type="Pfam" id="PF23082">
    <property type="entry name" value="Myb_DNA-binding_2"/>
    <property type="match status" value="1"/>
</dbReference>
<dbReference type="EMBL" id="LR031574">
    <property type="protein sequence ID" value="VDC98099.1"/>
    <property type="molecule type" value="Genomic_DNA"/>
</dbReference>
<dbReference type="GO" id="GO:0003700">
    <property type="term" value="F:DNA-binding transcription factor activity"/>
    <property type="evidence" value="ECO:0007669"/>
    <property type="project" value="InterPro"/>
</dbReference>
<keyword evidence="3" id="KW-0804">Transcription</keyword>
<dbReference type="PANTHER" id="PTHR43952:SF100">
    <property type="entry name" value="PROTEIN RADIALIS-LIKE 5"/>
    <property type="match status" value="1"/>
</dbReference>
<dbReference type="InterPro" id="IPR017884">
    <property type="entry name" value="SANT_dom"/>
</dbReference>
<comment type="subcellular location">
    <subcellularLocation>
        <location evidence="1">Nucleus</location>
    </subcellularLocation>
</comment>
<dbReference type="InterPro" id="IPR001005">
    <property type="entry name" value="SANT/Myb"/>
</dbReference>
<evidence type="ECO:0000259" key="5">
    <source>
        <dbReference type="PROSITE" id="PS50090"/>
    </source>
</evidence>
<dbReference type="PANTHER" id="PTHR43952">
    <property type="entry name" value="MYB FAMILY TRANSCRIPTION FACTOR-RELATED"/>
    <property type="match status" value="1"/>
</dbReference>
<feature type="domain" description="Myb-like" evidence="5">
    <location>
        <begin position="2"/>
        <end position="56"/>
    </location>
</feature>
<sequence>MASSSMSSSWTSKQNKIFERALAVYDKDTPDRWQNVAKAVGNKSAEEVKRHYDILVEDLMNIEQDLVPLPKYKTVDVGNKSRGINDYDLRSCQIRSKQLISVKYDFNSITIRKAEDSPETGIVDVPYGLSLVYAYFF</sequence>
<protein>
    <submittedName>
        <fullName evidence="7">Uncharacterized protein</fullName>
    </submittedName>
</protein>
<organism evidence="7">
    <name type="scientific">Brassica campestris</name>
    <name type="common">Field mustard</name>
    <dbReference type="NCBI Taxonomy" id="3711"/>
    <lineage>
        <taxon>Eukaryota</taxon>
        <taxon>Viridiplantae</taxon>
        <taxon>Streptophyta</taxon>
        <taxon>Embryophyta</taxon>
        <taxon>Tracheophyta</taxon>
        <taxon>Spermatophyta</taxon>
        <taxon>Magnoliopsida</taxon>
        <taxon>eudicotyledons</taxon>
        <taxon>Gunneridae</taxon>
        <taxon>Pentapetalae</taxon>
        <taxon>rosids</taxon>
        <taxon>malvids</taxon>
        <taxon>Brassicales</taxon>
        <taxon>Brassicaceae</taxon>
        <taxon>Brassiceae</taxon>
        <taxon>Brassica</taxon>
    </lineage>
</organism>
<accession>A0A3P6BAB7</accession>
<dbReference type="SMART" id="SM00717">
    <property type="entry name" value="SANT"/>
    <property type="match status" value="1"/>
</dbReference>
<evidence type="ECO:0000313" key="7">
    <source>
        <dbReference type="EMBL" id="VDC98099.1"/>
    </source>
</evidence>
<dbReference type="SUPFAM" id="SSF46689">
    <property type="entry name" value="Homeodomain-like"/>
    <property type="match status" value="1"/>
</dbReference>